<protein>
    <submittedName>
        <fullName evidence="1">Uncharacterized protein</fullName>
    </submittedName>
</protein>
<sequence>MVEETKGLDVDEDTLVLFWDDVELDERSDEDVGYWLLVSYKETTLRSKVVIEFVDMMSDVSD</sequence>
<dbReference type="EMBL" id="JAHRHJ020000005">
    <property type="protein sequence ID" value="KAH9315189.1"/>
    <property type="molecule type" value="Genomic_DNA"/>
</dbReference>
<evidence type="ECO:0000313" key="2">
    <source>
        <dbReference type="Proteomes" id="UP000824469"/>
    </source>
</evidence>
<organism evidence="1 2">
    <name type="scientific">Taxus chinensis</name>
    <name type="common">Chinese yew</name>
    <name type="synonym">Taxus wallichiana var. chinensis</name>
    <dbReference type="NCBI Taxonomy" id="29808"/>
    <lineage>
        <taxon>Eukaryota</taxon>
        <taxon>Viridiplantae</taxon>
        <taxon>Streptophyta</taxon>
        <taxon>Embryophyta</taxon>
        <taxon>Tracheophyta</taxon>
        <taxon>Spermatophyta</taxon>
        <taxon>Pinopsida</taxon>
        <taxon>Pinidae</taxon>
        <taxon>Conifers II</taxon>
        <taxon>Cupressales</taxon>
        <taxon>Taxaceae</taxon>
        <taxon>Taxus</taxon>
    </lineage>
</organism>
<comment type="caution">
    <text evidence="1">The sequence shown here is derived from an EMBL/GenBank/DDBJ whole genome shotgun (WGS) entry which is preliminary data.</text>
</comment>
<name>A0AA38G2B8_TAXCH</name>
<dbReference type="Proteomes" id="UP000824469">
    <property type="component" value="Unassembled WGS sequence"/>
</dbReference>
<proteinExistence type="predicted"/>
<keyword evidence="2" id="KW-1185">Reference proteome</keyword>
<gene>
    <name evidence="1" type="ORF">KI387_023816</name>
</gene>
<reference evidence="1 2" key="1">
    <citation type="journal article" date="2021" name="Nat. Plants">
        <title>The Taxus genome provides insights into paclitaxel biosynthesis.</title>
        <authorList>
            <person name="Xiong X."/>
            <person name="Gou J."/>
            <person name="Liao Q."/>
            <person name="Li Y."/>
            <person name="Zhou Q."/>
            <person name="Bi G."/>
            <person name="Li C."/>
            <person name="Du R."/>
            <person name="Wang X."/>
            <person name="Sun T."/>
            <person name="Guo L."/>
            <person name="Liang H."/>
            <person name="Lu P."/>
            <person name="Wu Y."/>
            <person name="Zhang Z."/>
            <person name="Ro D.K."/>
            <person name="Shang Y."/>
            <person name="Huang S."/>
            <person name="Yan J."/>
        </authorList>
    </citation>
    <scope>NUCLEOTIDE SEQUENCE [LARGE SCALE GENOMIC DNA]</scope>
    <source>
        <strain evidence="1">Ta-2019</strain>
    </source>
</reference>
<dbReference type="AlphaFoldDB" id="A0AA38G2B8"/>
<evidence type="ECO:0000313" key="1">
    <source>
        <dbReference type="EMBL" id="KAH9315189.1"/>
    </source>
</evidence>
<accession>A0AA38G2B8</accession>